<feature type="repeat" description="ANK" evidence="3">
    <location>
        <begin position="1696"/>
        <end position="1729"/>
    </location>
</feature>
<dbReference type="SMART" id="SM00248">
    <property type="entry name" value="ANK"/>
    <property type="match status" value="14"/>
</dbReference>
<dbReference type="InterPro" id="IPR005303">
    <property type="entry name" value="MOCOS_middle"/>
</dbReference>
<dbReference type="PROSITE" id="PS50088">
    <property type="entry name" value="ANK_REPEAT"/>
    <property type="match status" value="9"/>
</dbReference>
<name>A0A3F3PW44_9EURO</name>
<dbReference type="SUPFAM" id="SSF48403">
    <property type="entry name" value="Ankyrin repeat"/>
    <property type="match status" value="2"/>
</dbReference>
<dbReference type="GO" id="GO:0003824">
    <property type="term" value="F:catalytic activity"/>
    <property type="evidence" value="ECO:0007669"/>
    <property type="project" value="InterPro"/>
</dbReference>
<dbReference type="InterPro" id="IPR036770">
    <property type="entry name" value="Ankyrin_rpt-contain_sf"/>
</dbReference>
<dbReference type="Pfam" id="PF12796">
    <property type="entry name" value="Ank_2"/>
    <property type="match status" value="5"/>
</dbReference>
<dbReference type="PANTHER" id="PTHR24123:SF33">
    <property type="entry name" value="PROTEIN HOS4"/>
    <property type="match status" value="1"/>
</dbReference>
<keyword evidence="4" id="KW-0812">Transmembrane</keyword>
<protein>
    <submittedName>
        <fullName evidence="6">MOSC domain protein</fullName>
    </submittedName>
</protein>
<dbReference type="SUPFAM" id="SSF52540">
    <property type="entry name" value="P-loop containing nucleoside triphosphate hydrolases"/>
    <property type="match status" value="1"/>
</dbReference>
<dbReference type="Proteomes" id="UP000253729">
    <property type="component" value="Unassembled WGS sequence"/>
</dbReference>
<dbReference type="PROSITE" id="PS51340">
    <property type="entry name" value="MOSC"/>
    <property type="match status" value="1"/>
</dbReference>
<feature type="repeat" description="ANK" evidence="3">
    <location>
        <begin position="1544"/>
        <end position="1576"/>
    </location>
</feature>
<feature type="repeat" description="ANK" evidence="3">
    <location>
        <begin position="1410"/>
        <end position="1442"/>
    </location>
</feature>
<sequence>MRERLAMKNVKIAEDITLLQKYNILIDFDEGGYLLQIFTKHVGDCPTVFMEIIQRENFDGFGAGNFKSLFEAFEREQALRGNLITTTFQYGLISPQTTLLSIILPILLFLILLLPYLNPTPPPPKGCRRLGLSPSQRSNLHDEYSPKYAHGVPSTATDPDTGLSAWRIKALFTYPIKSCGGVELEAADVIETGLKYDRLFCFAEFFPSPQPTTTNTSTSTNNREENNGTWTARTLRDRDFRQLALLRPEIWIPDQSSPTYSPTNPETLSNGVLLVYYPLPPSRNPLVTLLRTLHILPSQSSFTIPLDPPPHSLTDFPLTPVKIWKDIPLAHNYSHLLPQSLKDLLTYDTTLPPHQRRQLSLFRASHIHRREIYRNAPRKEKIGFQPVTGFADAYPIHLLNMASVRDVAANCADEIPELSVRRFRANVIVQGPGKFVEDEWKRIVVGGSSEDADGVEIYTACRTIRCKLPNVDPDTGCVPAVREFTLRVNDPITVLETGEHCYIKMLAPGEKVEGSSVMGIVQVCGKLISVCYDYRMGVRDAPRDISRILDEVVSVGSIAQQLVKVIESDGAPSLPSLQAMGGHDGTLRRCLVELQDLNATLKLGKASSLGRALAWPLPRADAEKGLQVLAAIKSTLQLALAADNTQNMMEVSNLTRLLPSVEKKITRLSECVAQSDKDLLAELLNQLGGRSQSAKQKQEYRKCAPATGDWLLNTAQYMKWKTNPNNLLWIKGAAGCGKTVLCSRIIKDLQDHCGGEQSSSLCYFFMDASEERGVDINRVYGSFIRQLMHQGATIPRYLPRRRMMYGSLCGEQQSVSLKELVGVLLLQFEHNYIVLDGLDECEEYLQDGFPGITDFIKKMMKQTKGQRHLIVFGRNLEQLRNTFESLKISTVTIDGLTVNLDMQTALRHQFSHQAKFSRWPISMKKKVEQSLLAQANGSFRWTDCQLQTLRRCATPQAVQKALKDLPKSLEEHYTMAISKLDESNRMSVKNLLRWVAFALRPLSLDEITSAIAINADREHTPFIDEDLELLDPESFIDSCSSLVSTYCGGDETKGTQDVYIKLAHFTVREFLTSRAILGGTCFDFSMDIRLSHAFLASCSLAYFHHAVQSAAGNLWMYHPLARYAGHFWYEHKELSQGAWQSFELESILLDLFDEDGPYFRLWSKVANVDRPWLPDELSNTNDCTALYYSSYCGLTRVVKALLDKGASPNVSGGLYYRPLQAGACMGHLEIVHLLIEATAEVNAKGGALSTALGAAAAQGHLDVAVTLLEAGANVNYPNPRVFSGQRSDPLFLAVARGHLPVCEVLLNYGAEDYHHFKGDPPSALVVAVCSGRLDIVKTLLGFIRSVQSGITAAQYQAAAGGHVEILRELLAYEITPDEALRYAARAGDEKLVRQCLDEGLSVDSHAQVSDHPIALQSAIIGGHTAIVHELLSRGADPNLESSFSTPLRAAVEAGNFELAQVLINAGARVDSHRSLRSALSQRRKDLVDLLLQNGADTHRSLRDALLMDRGADIHRQEPDDETSLLGAAAWGGSVFIDQLNPGPEDTAPLLDAVAATRPLIVELLIQRGADVNTCPQVADERRLTGSRTSPDGLRWWPPDLICETALTLAVKANDRDIAELLMRHGAMVTPSSPDTVGTPLLYAVRDQNSDLISELLDRGADPNQRGTIVEEGNPSFPLLIAAENGNPEIIDLLLEGGFTALHVAAACRTSDGLKSLLHKHGANMNTRLLNGSLPIHSAASMGTPENLGILLDAGADINALNDNGRTPLHCAADNGNWEMIEAVLERGALANVKSQDDGANIAVDMAYLAKRESVWASRTFSADWDDEGIERLLQRLKEASD</sequence>
<evidence type="ECO:0000256" key="1">
    <source>
        <dbReference type="ARBA" id="ARBA00022737"/>
    </source>
</evidence>
<dbReference type="InterPro" id="IPR029068">
    <property type="entry name" value="Glyas_Bleomycin-R_OHBP_Dase"/>
</dbReference>
<dbReference type="SUPFAM" id="SSF50800">
    <property type="entry name" value="PK beta-barrel domain-like"/>
    <property type="match status" value="1"/>
</dbReference>
<feature type="repeat" description="ANK" evidence="3">
    <location>
        <begin position="1730"/>
        <end position="1762"/>
    </location>
</feature>
<feature type="repeat" description="ANK" evidence="3">
    <location>
        <begin position="1442"/>
        <end position="1474"/>
    </location>
</feature>
<evidence type="ECO:0000256" key="2">
    <source>
        <dbReference type="ARBA" id="ARBA00023043"/>
    </source>
</evidence>
<feature type="repeat" description="ANK" evidence="3">
    <location>
        <begin position="1763"/>
        <end position="1795"/>
    </location>
</feature>
<dbReference type="InterPro" id="IPR011037">
    <property type="entry name" value="Pyrv_Knase-like_insert_dom_sf"/>
</dbReference>
<dbReference type="Pfam" id="PF22939">
    <property type="entry name" value="WHD_GPIID"/>
    <property type="match status" value="1"/>
</dbReference>
<dbReference type="InterPro" id="IPR027417">
    <property type="entry name" value="P-loop_NTPase"/>
</dbReference>
<dbReference type="RefSeq" id="XP_026623994.1">
    <property type="nucleotide sequence ID" value="XM_026769274.1"/>
</dbReference>
<keyword evidence="4" id="KW-0472">Membrane</keyword>
<keyword evidence="2 3" id="KW-0040">ANK repeat</keyword>
<dbReference type="InterPro" id="IPR056884">
    <property type="entry name" value="NPHP3-like_N"/>
</dbReference>
<feature type="repeat" description="ANK" evidence="3">
    <location>
        <begin position="1247"/>
        <end position="1279"/>
    </location>
</feature>
<keyword evidence="1" id="KW-0677">Repeat</keyword>
<reference evidence="6 7" key="1">
    <citation type="submission" date="2018-07" db="EMBL/GenBank/DDBJ databases">
        <title>The genomes of Aspergillus section Nigri reveals drivers in fungal speciation.</title>
        <authorList>
            <consortium name="DOE Joint Genome Institute"/>
            <person name="Vesth T.C."/>
            <person name="Nybo J."/>
            <person name="Theobald S."/>
            <person name="Brandl J."/>
            <person name="Frisvad J.C."/>
            <person name="Nielsen K.F."/>
            <person name="Lyhne E.K."/>
            <person name="Kogle M.E."/>
            <person name="Kuo A."/>
            <person name="Riley R."/>
            <person name="Clum A."/>
            <person name="Nolan M."/>
            <person name="Lipzen A."/>
            <person name="Salamov A."/>
            <person name="Henrissat B."/>
            <person name="Wiebenga A."/>
            <person name="De vries R.P."/>
            <person name="Grigoriev I.V."/>
            <person name="Mortensen U.H."/>
            <person name="Andersen M.R."/>
            <person name="Baker S.E."/>
        </authorList>
    </citation>
    <scope>NUCLEOTIDE SEQUENCE [LARGE SCALE GENOMIC DNA]</scope>
    <source>
        <strain evidence="6 7">CBS 139.54b</strain>
    </source>
</reference>
<feature type="repeat" description="ANK" evidence="3">
    <location>
        <begin position="1635"/>
        <end position="1667"/>
    </location>
</feature>
<dbReference type="SUPFAM" id="SSF54593">
    <property type="entry name" value="Glyoxalase/Bleomycin resistance protein/Dihydroxybiphenyl dioxygenase"/>
    <property type="match status" value="1"/>
</dbReference>
<feature type="repeat" description="ANK" evidence="3">
    <location>
        <begin position="1181"/>
        <end position="1213"/>
    </location>
</feature>
<dbReference type="Gene3D" id="3.10.180.10">
    <property type="entry name" value="2,3-Dihydroxybiphenyl 1,2-Dioxygenase, domain 1"/>
    <property type="match status" value="1"/>
</dbReference>
<dbReference type="STRING" id="1341132.A0A3F3PW44"/>
<feature type="domain" description="MOSC" evidence="5">
    <location>
        <begin position="359"/>
        <end position="521"/>
    </location>
</feature>
<dbReference type="PROSITE" id="PS50297">
    <property type="entry name" value="ANK_REP_REGION"/>
    <property type="match status" value="6"/>
</dbReference>
<dbReference type="InterPro" id="IPR054471">
    <property type="entry name" value="GPIID_WHD"/>
</dbReference>
<evidence type="ECO:0000256" key="3">
    <source>
        <dbReference type="PROSITE-ProRule" id="PRU00023"/>
    </source>
</evidence>
<dbReference type="Pfam" id="PF24883">
    <property type="entry name" value="NPHP3_N"/>
    <property type="match status" value="1"/>
</dbReference>
<dbReference type="GeneID" id="38137630"/>
<keyword evidence="7" id="KW-1185">Reference proteome</keyword>
<proteinExistence type="predicted"/>
<keyword evidence="4" id="KW-1133">Transmembrane helix</keyword>
<dbReference type="InterPro" id="IPR051165">
    <property type="entry name" value="Multifunctional_ANK_Repeat"/>
</dbReference>
<evidence type="ECO:0000313" key="7">
    <source>
        <dbReference type="Proteomes" id="UP000253729"/>
    </source>
</evidence>
<accession>A0A3F3PW44</accession>
<dbReference type="InterPro" id="IPR002110">
    <property type="entry name" value="Ankyrin_rpt"/>
</dbReference>
<feature type="transmembrane region" description="Helical" evidence="4">
    <location>
        <begin position="98"/>
        <end position="117"/>
    </location>
</feature>
<dbReference type="Pfam" id="PF03473">
    <property type="entry name" value="MOSC"/>
    <property type="match status" value="1"/>
</dbReference>
<dbReference type="GO" id="GO:0030151">
    <property type="term" value="F:molybdenum ion binding"/>
    <property type="evidence" value="ECO:0007669"/>
    <property type="project" value="InterPro"/>
</dbReference>
<dbReference type="GO" id="GO:0030170">
    <property type="term" value="F:pyridoxal phosphate binding"/>
    <property type="evidence" value="ECO:0007669"/>
    <property type="project" value="InterPro"/>
</dbReference>
<dbReference type="Pfam" id="PF03476">
    <property type="entry name" value="MOSC_N"/>
    <property type="match status" value="1"/>
</dbReference>
<evidence type="ECO:0000256" key="4">
    <source>
        <dbReference type="SAM" id="Phobius"/>
    </source>
</evidence>
<dbReference type="Gene3D" id="1.25.40.20">
    <property type="entry name" value="Ankyrin repeat-containing domain"/>
    <property type="match status" value="3"/>
</dbReference>
<dbReference type="Gene3D" id="3.40.50.300">
    <property type="entry name" value="P-loop containing nucleotide triphosphate hydrolases"/>
    <property type="match status" value="1"/>
</dbReference>
<dbReference type="InterPro" id="IPR005302">
    <property type="entry name" value="MoCF_Sase_C"/>
</dbReference>
<evidence type="ECO:0000313" key="6">
    <source>
        <dbReference type="EMBL" id="RDH30972.1"/>
    </source>
</evidence>
<organism evidence="6 7">
    <name type="scientific">Aspergillus welwitschiae</name>
    <dbReference type="NCBI Taxonomy" id="1341132"/>
    <lineage>
        <taxon>Eukaryota</taxon>
        <taxon>Fungi</taxon>
        <taxon>Dikarya</taxon>
        <taxon>Ascomycota</taxon>
        <taxon>Pezizomycotina</taxon>
        <taxon>Eurotiomycetes</taxon>
        <taxon>Eurotiomycetidae</taxon>
        <taxon>Eurotiales</taxon>
        <taxon>Aspergillaceae</taxon>
        <taxon>Aspergillus</taxon>
        <taxon>Aspergillus subgen. Circumdati</taxon>
    </lineage>
</organism>
<evidence type="ECO:0000259" key="5">
    <source>
        <dbReference type="PROSITE" id="PS51340"/>
    </source>
</evidence>
<dbReference type="PANTHER" id="PTHR24123">
    <property type="entry name" value="ANKYRIN REPEAT-CONTAINING"/>
    <property type="match status" value="1"/>
</dbReference>
<gene>
    <name evidence="6" type="ORF">BDQ94DRAFT_160873</name>
</gene>
<dbReference type="EMBL" id="KZ852057">
    <property type="protein sequence ID" value="RDH30972.1"/>
    <property type="molecule type" value="Genomic_DNA"/>
</dbReference>